<dbReference type="RefSeq" id="XP_041418618.1">
    <property type="nucleotide sequence ID" value="XM_041562684.1"/>
</dbReference>
<reference evidence="14" key="1">
    <citation type="submission" date="2025-08" db="UniProtKB">
        <authorList>
            <consortium name="RefSeq"/>
        </authorList>
    </citation>
    <scope>IDENTIFICATION</scope>
    <source>
        <strain evidence="14">J_2021</strain>
        <tissue evidence="14">Erythrocytes</tissue>
    </source>
</reference>
<dbReference type="GO" id="GO:0000245">
    <property type="term" value="P:spliceosomal complex assembly"/>
    <property type="evidence" value="ECO:0007669"/>
    <property type="project" value="InterPro"/>
</dbReference>
<evidence type="ECO:0000256" key="5">
    <source>
        <dbReference type="ARBA" id="ARBA00022664"/>
    </source>
</evidence>
<organism evidence="13 14">
    <name type="scientific">Xenopus laevis</name>
    <name type="common">African clawed frog</name>
    <dbReference type="NCBI Taxonomy" id="8355"/>
    <lineage>
        <taxon>Eukaryota</taxon>
        <taxon>Metazoa</taxon>
        <taxon>Chordata</taxon>
        <taxon>Craniata</taxon>
        <taxon>Vertebrata</taxon>
        <taxon>Euteleostomi</taxon>
        <taxon>Amphibia</taxon>
        <taxon>Batrachia</taxon>
        <taxon>Anura</taxon>
        <taxon>Pipoidea</taxon>
        <taxon>Pipidae</taxon>
        <taxon>Xenopodinae</taxon>
        <taxon>Xenopus</taxon>
        <taxon>Xenopus</taxon>
    </lineage>
</organism>
<dbReference type="PROSITE" id="PS52001">
    <property type="entry name" value="AD"/>
    <property type="match status" value="1"/>
</dbReference>
<evidence type="ECO:0000313" key="13">
    <source>
        <dbReference type="Proteomes" id="UP000186698"/>
    </source>
</evidence>
<dbReference type="PaxDb" id="8355-A0A1L8G782"/>
<keyword evidence="5" id="KW-0507">mRNA processing</keyword>
<evidence type="ECO:0000256" key="11">
    <source>
        <dbReference type="ARBA" id="ARBA00067670"/>
    </source>
</evidence>
<evidence type="ECO:0000259" key="12">
    <source>
        <dbReference type="PROSITE" id="PS52001"/>
    </source>
</evidence>
<dbReference type="Pfam" id="PF20417">
    <property type="entry name" value="Gemin6_C"/>
    <property type="match status" value="1"/>
</dbReference>
<comment type="subcellular location">
    <subcellularLocation>
        <location evidence="1">Cytoplasm</location>
    </subcellularLocation>
    <subcellularLocation>
        <location evidence="8">Nucleus</location>
        <location evidence="8">Gem</location>
    </subcellularLocation>
    <subcellularLocation>
        <location evidence="2">Nucleus</location>
        <location evidence="2">Nucleoplasm</location>
    </subcellularLocation>
</comment>
<comment type="subunit">
    <text evidence="10">Part of the core SMN complex that contains SMN1, GEMIN2/SIP1, DDX20/GEMIN3, GEMIN4, GEMIN5, GEMIN6, GEMIN7, GEMIN8 and STRAP/UNRIP. Part of the SMN-Sm complex that contains SMN1, GEMIN2/SIP1, DDX20/GEMIN3, GEMIN4, GEMIN5, GEMIN6, GEMIN7, GEMIN8, STRAP/UNRIP and the Sm proteins SNRPB, SNRPD1, SNRPD2, SNRPD3, SNRPE, SNRPF and SNRPG. Interacts with GEMIN7; the interaction is direct. Interacts with GEMIN8; the interaction is direct. Interacts with SNRPB, SNRPD2, SNRPD3 and SNRPE; the interaction is direct.</text>
</comment>
<dbReference type="AlphaFoldDB" id="A0A1L8G782"/>
<name>A0A1L8G782_XENLA</name>
<dbReference type="InterPro" id="IPR046856">
    <property type="entry name" value="Gemin6_C"/>
</dbReference>
<dbReference type="CTD" id="779386"/>
<keyword evidence="7" id="KW-0539">Nucleus</keyword>
<feature type="domain" description="AD" evidence="12">
    <location>
        <begin position="143"/>
        <end position="242"/>
    </location>
</feature>
<evidence type="ECO:0000256" key="3">
    <source>
        <dbReference type="ARBA" id="ARBA00022490"/>
    </source>
</evidence>
<dbReference type="OrthoDB" id="77463at2759"/>
<keyword evidence="13" id="KW-1185">Reference proteome</keyword>
<dbReference type="GO" id="GO:0032797">
    <property type="term" value="C:SMN complex"/>
    <property type="evidence" value="ECO:0000318"/>
    <property type="project" value="GO_Central"/>
</dbReference>
<dbReference type="CDD" id="cd11676">
    <property type="entry name" value="Gemin6"/>
    <property type="match status" value="1"/>
</dbReference>
<evidence type="ECO:0000256" key="6">
    <source>
        <dbReference type="ARBA" id="ARBA00023187"/>
    </source>
</evidence>
<evidence type="ECO:0000256" key="9">
    <source>
        <dbReference type="ARBA" id="ARBA00059373"/>
    </source>
</evidence>
<dbReference type="InterPro" id="IPR047574">
    <property type="entry name" value="AD"/>
</dbReference>
<comment type="function">
    <text evidence="9">The SMN complex catalyzes the assembly of small nuclear ribonucleoproteins (snRNPs), the building blocks of the spliceosome, and thereby plays an important role in the splicing of cellular pre-mRNAs. Most spliceosomal snRNPs contain a common set of Sm proteins SNRPB, SNRPD1, SNRPD2, SNRPD3, SNRPE, SNRPF and SNRPG that assemble in a heptameric protein ring on the Sm site of the small nuclear RNA to form the core snRNP (Sm core). In the cytosol, the Sm proteins SNRPD1, SNRPD2, SNRPE, SNRPF and SNRPG are trapped in an inactive 6S pICln-Sm complex by the chaperone CLNS1A that controls the assembly of the core snRNP. To assemble core snRNPs, the SMN complex accepts the trapped 5Sm proteins from CLNS1A forming an intermediate. Binding of snRNA inside 5Sm triggers eviction of the SMN complex, thereby allowing binding of SNRPD3 and SNRPB to complete assembly of the core snRNP.</text>
</comment>
<keyword evidence="4" id="KW-0597">Phosphoprotein</keyword>
<keyword evidence="6" id="KW-0508">mRNA splicing</keyword>
<protein>
    <recommendedName>
        <fullName evidence="11">Gem-associated protein 6</fullName>
    </recommendedName>
</protein>
<evidence type="ECO:0000313" key="14">
    <source>
        <dbReference type="RefSeq" id="XP_041418618.1"/>
    </source>
</evidence>
<dbReference type="GO" id="GO:0097504">
    <property type="term" value="C:Gemini of Cajal bodies"/>
    <property type="evidence" value="ECO:0007669"/>
    <property type="project" value="UniProtKB-SubCell"/>
</dbReference>
<keyword evidence="3" id="KW-0963">Cytoplasm</keyword>
<dbReference type="GeneID" id="779386"/>
<evidence type="ECO:0000256" key="7">
    <source>
        <dbReference type="ARBA" id="ARBA00023242"/>
    </source>
</evidence>
<dbReference type="Gene3D" id="2.30.30.100">
    <property type="match status" value="1"/>
</dbReference>
<evidence type="ECO:0000256" key="2">
    <source>
        <dbReference type="ARBA" id="ARBA00004642"/>
    </source>
</evidence>
<dbReference type="FunFam" id="2.30.30.100:FF:000038">
    <property type="entry name" value="Gem-associated protein 6"/>
    <property type="match status" value="1"/>
</dbReference>
<dbReference type="GO" id="GO:0000387">
    <property type="term" value="P:spliceosomal snRNP assembly"/>
    <property type="evidence" value="ECO:0000318"/>
    <property type="project" value="GO_Central"/>
</dbReference>
<dbReference type="Pfam" id="PF06372">
    <property type="entry name" value="Gemin6"/>
    <property type="match status" value="1"/>
</dbReference>
<evidence type="ECO:0000256" key="10">
    <source>
        <dbReference type="ARBA" id="ARBA00065613"/>
    </source>
</evidence>
<dbReference type="InterPro" id="IPR009422">
    <property type="entry name" value="Gemin6"/>
</dbReference>
<dbReference type="Proteomes" id="UP000186698">
    <property type="component" value="Chromosome 5L"/>
</dbReference>
<sequence>MIYLLSIKYSMYAVTGKRGEHYFISGGYGSAQANLQRKALWVTPPGSDASKRTLASFLPVDEDWCLQSQEVPRDMTQWSNKSPPEWQDYINKEVKVSADEKKDYQGWLVTVDPVSASIVLANFQEEQKTLIRVIMGHAVQEVQVVKEADEETRDRLAHLFTPRETTSSYSKEDLEKKKLSLKSWLEQNNIPVTVQGESHSMLCVAGVLTIDPPYGPENCSSANEIILSRVQGLLKGFLNNQGETRLDSH</sequence>
<dbReference type="STRING" id="8355.A0A1L8G782"/>
<evidence type="ECO:0000256" key="1">
    <source>
        <dbReference type="ARBA" id="ARBA00004496"/>
    </source>
</evidence>
<evidence type="ECO:0000256" key="8">
    <source>
        <dbReference type="ARBA" id="ARBA00034695"/>
    </source>
</evidence>
<accession>A0A1L8G782</accession>
<dbReference type="PANTHER" id="PTHR14710">
    <property type="entry name" value="GEM-ASSOCIATED PROTEIN 6"/>
    <property type="match status" value="1"/>
</dbReference>
<gene>
    <name evidence="14" type="primary">gemin6.L</name>
</gene>
<dbReference type="OMA" id="ERHWRRS"/>
<evidence type="ECO:0000256" key="4">
    <source>
        <dbReference type="ARBA" id="ARBA00022553"/>
    </source>
</evidence>
<dbReference type="PANTHER" id="PTHR14710:SF2">
    <property type="entry name" value="GEM-ASSOCIATED PROTEIN 6"/>
    <property type="match status" value="1"/>
</dbReference>
<proteinExistence type="predicted"/>
<dbReference type="InterPro" id="IPR046857">
    <property type="entry name" value="Gemin6_Sm-like_dom"/>
</dbReference>